<organism evidence="2 3">
    <name type="scientific">Fodinisporobacter ferrooxydans</name>
    <dbReference type="NCBI Taxonomy" id="2901836"/>
    <lineage>
        <taxon>Bacteria</taxon>
        <taxon>Bacillati</taxon>
        <taxon>Bacillota</taxon>
        <taxon>Bacilli</taxon>
        <taxon>Bacillales</taxon>
        <taxon>Alicyclobacillaceae</taxon>
        <taxon>Fodinisporobacter</taxon>
    </lineage>
</organism>
<proteinExistence type="predicted"/>
<protein>
    <recommendedName>
        <fullName evidence="4">RNA-binding protein</fullName>
    </recommendedName>
</protein>
<reference evidence="2" key="1">
    <citation type="submission" date="2021-12" db="EMBL/GenBank/DDBJ databases">
        <title>Alicyclobacillaceae gen. nov., sp. nov., isolated from chalcocite enrichment system.</title>
        <authorList>
            <person name="Jiang Z."/>
        </authorList>
    </citation>
    <scope>NUCLEOTIDE SEQUENCE</scope>
    <source>
        <strain evidence="2">MYW30-H2</strain>
    </source>
</reference>
<feature type="compositionally biased region" description="Gly residues" evidence="1">
    <location>
        <begin position="71"/>
        <end position="102"/>
    </location>
</feature>
<dbReference type="RefSeq" id="WP_347436264.1">
    <property type="nucleotide sequence ID" value="NZ_CP089291.1"/>
</dbReference>
<feature type="region of interest" description="Disordered" evidence="1">
    <location>
        <begin position="44"/>
        <end position="102"/>
    </location>
</feature>
<keyword evidence="3" id="KW-1185">Reference proteome</keyword>
<dbReference type="EMBL" id="CP089291">
    <property type="protein sequence ID" value="UOF89574.1"/>
    <property type="molecule type" value="Genomic_DNA"/>
</dbReference>
<evidence type="ECO:0000256" key="1">
    <source>
        <dbReference type="SAM" id="MobiDB-lite"/>
    </source>
</evidence>
<sequence>MNAKKQPNKNNSEIIKIRKQIRNGKDTINLFINIELKPANINITNRPIVKDTNSDTNRNTNRNRNNNTNAGNGGSGGGGGINGGGGGGTFGGGGGGVSVSRF</sequence>
<evidence type="ECO:0000313" key="2">
    <source>
        <dbReference type="EMBL" id="UOF89574.1"/>
    </source>
</evidence>
<evidence type="ECO:0008006" key="4">
    <source>
        <dbReference type="Google" id="ProtNLM"/>
    </source>
</evidence>
<dbReference type="Proteomes" id="UP000830167">
    <property type="component" value="Chromosome"/>
</dbReference>
<name>A0ABY4CGT7_9BACL</name>
<feature type="compositionally biased region" description="Low complexity" evidence="1">
    <location>
        <begin position="57"/>
        <end position="70"/>
    </location>
</feature>
<gene>
    <name evidence="2" type="ORF">LSG31_17045</name>
</gene>
<accession>A0ABY4CGT7</accession>
<evidence type="ECO:0000313" key="3">
    <source>
        <dbReference type="Proteomes" id="UP000830167"/>
    </source>
</evidence>